<proteinExistence type="predicted"/>
<dbReference type="PANTHER" id="PTHR23517">
    <property type="entry name" value="RESISTANCE PROTEIN MDTM, PUTATIVE-RELATED-RELATED"/>
    <property type="match status" value="1"/>
</dbReference>
<feature type="transmembrane region" description="Helical" evidence="7">
    <location>
        <begin position="122"/>
        <end position="138"/>
    </location>
</feature>
<dbReference type="Proteomes" id="UP000191897">
    <property type="component" value="Unassembled WGS sequence"/>
</dbReference>
<dbReference type="CDD" id="cd17329">
    <property type="entry name" value="MFS_MdtH_MDR_like"/>
    <property type="match status" value="1"/>
</dbReference>
<dbReference type="InterPro" id="IPR011701">
    <property type="entry name" value="MFS"/>
</dbReference>
<keyword evidence="6 7" id="KW-0472">Membrane</keyword>
<keyword evidence="4 7" id="KW-0812">Transmembrane</keyword>
<feature type="transmembrane region" description="Helical" evidence="7">
    <location>
        <begin position="415"/>
        <end position="433"/>
    </location>
</feature>
<name>A0A1S7Q3C3_AGRTU</name>
<dbReference type="EMBL" id="FBWC01000014">
    <property type="protein sequence ID" value="CUX30281.1"/>
    <property type="molecule type" value="Genomic_DNA"/>
</dbReference>
<sequence length="465" mass="48877">MIVSVASEVENLSLRALPKVVFHLMRDRVGEDGYRCDDGARFQTVQMTNNRQRLNYVLLLVAGSGFVTIARAMTLSFLAIKLQQSFGLGPAMIGALLGIGPLLGAVAAPFAGTLSDRRGRKTMLTVTLLSMALALVGMGVAETVVAFCIAQVAAAVALAIYEPISRALMSDVCPEDLRLKYFSWRYTATNVGWAVGPLMGIAAGAASAALFVIAGLVYAVFALVLHLLNVPIHQSDDGSRASANAPLLESLKAAIRDPRLAFFISGGTLLIAVYGQWSATLAPYLTGNVAGGVEIYAYLVSINGAVVLIGNPFARRFIERAGALNGLVIGCILFALGEIGFLGAAGFWGLAFSMIVFTIGEILVVPSEYMLVDGIAHDRNRGSYFGAQSFSTIGNFIGPTLGGFMLGAFGGPGMFLLFAGFATISAILFAIGTRMPPPKPAIRQSEAGSREAATGPYLRGAYPVS</sequence>
<feature type="transmembrane region" description="Helical" evidence="7">
    <location>
        <begin position="144"/>
        <end position="161"/>
    </location>
</feature>
<feature type="transmembrane region" description="Helical" evidence="7">
    <location>
        <begin position="260"/>
        <end position="277"/>
    </location>
</feature>
<accession>A0A1S7Q3C3</accession>
<dbReference type="AlphaFoldDB" id="A0A1S7Q3C3"/>
<feature type="domain" description="Major facilitator superfamily (MFS) profile" evidence="8">
    <location>
        <begin position="57"/>
        <end position="437"/>
    </location>
</feature>
<keyword evidence="3" id="KW-1003">Cell membrane</keyword>
<dbReference type="SUPFAM" id="SSF103473">
    <property type="entry name" value="MFS general substrate transporter"/>
    <property type="match status" value="1"/>
</dbReference>
<dbReference type="InterPro" id="IPR036259">
    <property type="entry name" value="MFS_trans_sf"/>
</dbReference>
<evidence type="ECO:0000259" key="8">
    <source>
        <dbReference type="PROSITE" id="PS50850"/>
    </source>
</evidence>
<evidence type="ECO:0000313" key="10">
    <source>
        <dbReference type="Proteomes" id="UP000191897"/>
    </source>
</evidence>
<dbReference type="Pfam" id="PF07690">
    <property type="entry name" value="MFS_1"/>
    <property type="match status" value="1"/>
</dbReference>
<evidence type="ECO:0000256" key="5">
    <source>
        <dbReference type="ARBA" id="ARBA00022989"/>
    </source>
</evidence>
<protein>
    <submittedName>
        <fullName evidence="9">Major facilitator superfamily MFS_1</fullName>
    </submittedName>
</protein>
<dbReference type="GO" id="GO:0005886">
    <property type="term" value="C:plasma membrane"/>
    <property type="evidence" value="ECO:0007669"/>
    <property type="project" value="UniProtKB-SubCell"/>
</dbReference>
<feature type="transmembrane region" description="Helical" evidence="7">
    <location>
        <begin position="289"/>
        <end position="310"/>
    </location>
</feature>
<comment type="subcellular location">
    <subcellularLocation>
        <location evidence="1">Cell membrane</location>
        <topology evidence="1">Multi-pass membrane protein</topology>
    </subcellularLocation>
</comment>
<evidence type="ECO:0000256" key="1">
    <source>
        <dbReference type="ARBA" id="ARBA00004651"/>
    </source>
</evidence>
<evidence type="ECO:0000256" key="2">
    <source>
        <dbReference type="ARBA" id="ARBA00022448"/>
    </source>
</evidence>
<dbReference type="PROSITE" id="PS50850">
    <property type="entry name" value="MFS"/>
    <property type="match status" value="1"/>
</dbReference>
<feature type="transmembrane region" description="Helical" evidence="7">
    <location>
        <begin position="208"/>
        <end position="230"/>
    </location>
</feature>
<reference evidence="9 10" key="1">
    <citation type="submission" date="2016-01" db="EMBL/GenBank/DDBJ databases">
        <authorList>
            <person name="Oliw E.H."/>
        </authorList>
    </citation>
    <scope>NUCLEOTIDE SEQUENCE [LARGE SCALE GENOMIC DNA]</scope>
    <source>
        <strain evidence="9 10">Kerr 14</strain>
    </source>
</reference>
<gene>
    <name evidence="9" type="ORF">AGR4C_Cc50358</name>
</gene>
<feature type="transmembrane region" description="Helical" evidence="7">
    <location>
        <begin position="86"/>
        <end position="110"/>
    </location>
</feature>
<feature type="transmembrane region" description="Helical" evidence="7">
    <location>
        <begin position="350"/>
        <end position="372"/>
    </location>
</feature>
<feature type="transmembrane region" description="Helical" evidence="7">
    <location>
        <begin position="56"/>
        <end position="80"/>
    </location>
</feature>
<keyword evidence="2" id="KW-0813">Transport</keyword>
<dbReference type="GO" id="GO:0022857">
    <property type="term" value="F:transmembrane transporter activity"/>
    <property type="evidence" value="ECO:0007669"/>
    <property type="project" value="InterPro"/>
</dbReference>
<evidence type="ECO:0000256" key="7">
    <source>
        <dbReference type="SAM" id="Phobius"/>
    </source>
</evidence>
<dbReference type="Gene3D" id="1.20.1250.20">
    <property type="entry name" value="MFS general substrate transporter like domains"/>
    <property type="match status" value="1"/>
</dbReference>
<evidence type="ECO:0000256" key="4">
    <source>
        <dbReference type="ARBA" id="ARBA00022692"/>
    </source>
</evidence>
<evidence type="ECO:0000256" key="6">
    <source>
        <dbReference type="ARBA" id="ARBA00023136"/>
    </source>
</evidence>
<dbReference type="InterPro" id="IPR020846">
    <property type="entry name" value="MFS_dom"/>
</dbReference>
<keyword evidence="5 7" id="KW-1133">Transmembrane helix</keyword>
<organism evidence="9 10">
    <name type="scientific">Agrobacterium tumefaciens str. Kerr 14</name>
    <dbReference type="NCBI Taxonomy" id="1183424"/>
    <lineage>
        <taxon>Bacteria</taxon>
        <taxon>Pseudomonadati</taxon>
        <taxon>Pseudomonadota</taxon>
        <taxon>Alphaproteobacteria</taxon>
        <taxon>Hyphomicrobiales</taxon>
        <taxon>Rhizobiaceae</taxon>
        <taxon>Rhizobium/Agrobacterium group</taxon>
        <taxon>Agrobacterium</taxon>
        <taxon>Agrobacterium tumefaciens complex</taxon>
    </lineage>
</organism>
<evidence type="ECO:0000256" key="3">
    <source>
        <dbReference type="ARBA" id="ARBA00022475"/>
    </source>
</evidence>
<evidence type="ECO:0000313" key="9">
    <source>
        <dbReference type="EMBL" id="CUX30281.1"/>
    </source>
</evidence>
<feature type="transmembrane region" description="Helical" evidence="7">
    <location>
        <begin position="322"/>
        <end position="344"/>
    </location>
</feature>
<dbReference type="InterPro" id="IPR050171">
    <property type="entry name" value="MFS_Transporters"/>
</dbReference>
<feature type="transmembrane region" description="Helical" evidence="7">
    <location>
        <begin position="384"/>
        <end position="409"/>
    </location>
</feature>
<feature type="transmembrane region" description="Helical" evidence="7">
    <location>
        <begin position="182"/>
        <end position="202"/>
    </location>
</feature>